<dbReference type="FunFam" id="3.40.50.1970:FF:000003">
    <property type="entry name" value="Alcohol dehydrogenase, iron-containing"/>
    <property type="match status" value="1"/>
</dbReference>
<dbReference type="PANTHER" id="PTHR11496">
    <property type="entry name" value="ALCOHOL DEHYDROGENASE"/>
    <property type="match status" value="1"/>
</dbReference>
<keyword evidence="4" id="KW-0520">NAD</keyword>
<evidence type="ECO:0000256" key="4">
    <source>
        <dbReference type="ARBA" id="ARBA00023027"/>
    </source>
</evidence>
<dbReference type="GO" id="GO:0046872">
    <property type="term" value="F:metal ion binding"/>
    <property type="evidence" value="ECO:0007669"/>
    <property type="project" value="InterPro"/>
</dbReference>
<keyword evidence="8" id="KW-1185">Reference proteome</keyword>
<evidence type="ECO:0000256" key="1">
    <source>
        <dbReference type="ARBA" id="ARBA00001962"/>
    </source>
</evidence>
<evidence type="ECO:0000256" key="2">
    <source>
        <dbReference type="ARBA" id="ARBA00007358"/>
    </source>
</evidence>
<evidence type="ECO:0000259" key="6">
    <source>
        <dbReference type="Pfam" id="PF25137"/>
    </source>
</evidence>
<dbReference type="PROSITE" id="PS00060">
    <property type="entry name" value="ADH_IRON_2"/>
    <property type="match status" value="1"/>
</dbReference>
<dbReference type="InterPro" id="IPR001670">
    <property type="entry name" value="ADH_Fe/GldA"/>
</dbReference>
<dbReference type="InterPro" id="IPR039697">
    <property type="entry name" value="Alcohol_dehydrogenase_Fe"/>
</dbReference>
<reference evidence="7 8" key="1">
    <citation type="submission" date="2020-08" db="EMBL/GenBank/DDBJ databases">
        <title>Genomic Encyclopedia of Type Strains, Phase IV (KMG-IV): sequencing the most valuable type-strain genomes for metagenomic binning, comparative biology and taxonomic classification.</title>
        <authorList>
            <person name="Goeker M."/>
        </authorList>
    </citation>
    <scope>NUCLEOTIDE SEQUENCE [LARGE SCALE GENOMIC DNA]</scope>
    <source>
        <strain evidence="7 8">DSM 2461</strain>
    </source>
</reference>
<dbReference type="Gene3D" id="3.40.50.1970">
    <property type="match status" value="1"/>
</dbReference>
<dbReference type="Gene3D" id="1.20.1090.10">
    <property type="entry name" value="Dehydroquinate synthase-like - alpha domain"/>
    <property type="match status" value="1"/>
</dbReference>
<dbReference type="FunFam" id="1.20.1090.10:FF:000001">
    <property type="entry name" value="Aldehyde-alcohol dehydrogenase"/>
    <property type="match status" value="1"/>
</dbReference>
<protein>
    <submittedName>
        <fullName evidence="7">Alcohol dehydrogenase class IV</fullName>
    </submittedName>
</protein>
<organism evidence="7 8">
    <name type="scientific">Spirochaeta isovalerica</name>
    <dbReference type="NCBI Taxonomy" id="150"/>
    <lineage>
        <taxon>Bacteria</taxon>
        <taxon>Pseudomonadati</taxon>
        <taxon>Spirochaetota</taxon>
        <taxon>Spirochaetia</taxon>
        <taxon>Spirochaetales</taxon>
        <taxon>Spirochaetaceae</taxon>
        <taxon>Spirochaeta</taxon>
    </lineage>
</organism>
<gene>
    <name evidence="7" type="ORF">HNR50_002226</name>
</gene>
<dbReference type="PANTHER" id="PTHR11496:SF102">
    <property type="entry name" value="ALCOHOL DEHYDROGENASE 4"/>
    <property type="match status" value="1"/>
</dbReference>
<dbReference type="RefSeq" id="WP_184746821.1">
    <property type="nucleotide sequence ID" value="NZ_JACHGJ010000003.1"/>
</dbReference>
<feature type="domain" description="Alcohol dehydrogenase iron-type/glycerol dehydrogenase GldA" evidence="5">
    <location>
        <begin position="13"/>
        <end position="180"/>
    </location>
</feature>
<feature type="domain" description="Fe-containing alcohol dehydrogenase-like C-terminal" evidence="6">
    <location>
        <begin position="191"/>
        <end position="386"/>
    </location>
</feature>
<comment type="caution">
    <text evidence="7">The sequence shown here is derived from an EMBL/GenBank/DDBJ whole genome shotgun (WGS) entry which is preliminary data.</text>
</comment>
<dbReference type="NCBIfam" id="NF041833">
    <property type="entry name" value="Fe_ADH_ErcA"/>
    <property type="match status" value="1"/>
</dbReference>
<keyword evidence="3" id="KW-0560">Oxidoreductase</keyword>
<dbReference type="InterPro" id="IPR056798">
    <property type="entry name" value="ADH_Fe_C"/>
</dbReference>
<evidence type="ECO:0000313" key="7">
    <source>
        <dbReference type="EMBL" id="MBB6480563.1"/>
    </source>
</evidence>
<evidence type="ECO:0000256" key="3">
    <source>
        <dbReference type="ARBA" id="ARBA00023002"/>
    </source>
</evidence>
<evidence type="ECO:0000259" key="5">
    <source>
        <dbReference type="Pfam" id="PF00465"/>
    </source>
</evidence>
<dbReference type="CDD" id="cd17814">
    <property type="entry name" value="Fe-ADH-like"/>
    <property type="match status" value="1"/>
</dbReference>
<dbReference type="Pfam" id="PF00465">
    <property type="entry name" value="Fe-ADH"/>
    <property type="match status" value="1"/>
</dbReference>
<dbReference type="Pfam" id="PF25137">
    <property type="entry name" value="ADH_Fe_C"/>
    <property type="match status" value="1"/>
</dbReference>
<evidence type="ECO:0000313" key="8">
    <source>
        <dbReference type="Proteomes" id="UP000587760"/>
    </source>
</evidence>
<dbReference type="InterPro" id="IPR018211">
    <property type="entry name" value="ADH_Fe_CS"/>
</dbReference>
<name>A0A841R9I6_9SPIO</name>
<accession>A0A841R9I6</accession>
<proteinExistence type="inferred from homology"/>
<dbReference type="AlphaFoldDB" id="A0A841R9I6"/>
<comment type="similarity">
    <text evidence="2">Belongs to the iron-containing alcohol dehydrogenase family.</text>
</comment>
<comment type="cofactor">
    <cofactor evidence="1">
        <name>Fe cation</name>
        <dbReference type="ChEBI" id="CHEBI:24875"/>
    </cofactor>
</comment>
<dbReference type="SUPFAM" id="SSF56796">
    <property type="entry name" value="Dehydroquinate synthase-like"/>
    <property type="match status" value="1"/>
</dbReference>
<dbReference type="GO" id="GO:0004022">
    <property type="term" value="F:alcohol dehydrogenase (NAD+) activity"/>
    <property type="evidence" value="ECO:0007669"/>
    <property type="project" value="TreeGrafter"/>
</dbReference>
<dbReference type="Proteomes" id="UP000587760">
    <property type="component" value="Unassembled WGS sequence"/>
</dbReference>
<dbReference type="EMBL" id="JACHGJ010000003">
    <property type="protein sequence ID" value="MBB6480563.1"/>
    <property type="molecule type" value="Genomic_DNA"/>
</dbReference>
<sequence>MSEILNLRKFVAPEIIFGSGARKLAGNYASRFSARKVLIVTDSGVIAAGWLKEVAETLAEENIPFHVFSAVSANPRSGEVMRGAREYREQNCNLIISVGGGSPMDCAKGIGIVVSNDSHILDFEGVDKIDFPVPPLIFIPTTAGTSADVSQFAIINNEEERVKIAIISKSVVPDVALIDPDTTYTMDSYLTACTGIDALVHAFEAYVSTGSGVLTDMYALEAIRLINKDLPPLMNDSQNSRLRESIMLASMKAGLAFSNAILGAVHAMAHSLGGYLDMPHGECNAMLLEHVVNFNYSAAASRYRHIAEAMDIRTEGLSDKIVQKELTERIVNLKKEVGIVDTLKTRGVSDSDIPVLAEKAAKDPCLITNPRNADSSELAAIYREAM</sequence>